<dbReference type="GeneID" id="75180408"/>
<gene>
    <name evidence="1" type="ORF">D8771_09930</name>
</gene>
<dbReference type="InterPro" id="IPR027417">
    <property type="entry name" value="P-loop_NTPase"/>
</dbReference>
<dbReference type="AlphaFoldDB" id="A0A8H1LME1"/>
<comment type="caution">
    <text evidence="1">The sequence shown here is derived from an EMBL/GenBank/DDBJ whole genome shotgun (WGS) entry which is preliminary data.</text>
</comment>
<dbReference type="Pfam" id="PF13671">
    <property type="entry name" value="AAA_33"/>
    <property type="match status" value="1"/>
</dbReference>
<evidence type="ECO:0000313" key="2">
    <source>
        <dbReference type="Proteomes" id="UP000298111"/>
    </source>
</evidence>
<keyword evidence="1" id="KW-0808">Transferase</keyword>
<dbReference type="GO" id="GO:0016740">
    <property type="term" value="F:transferase activity"/>
    <property type="evidence" value="ECO:0007669"/>
    <property type="project" value="UniProtKB-KW"/>
</dbReference>
<reference evidence="1 2" key="1">
    <citation type="submission" date="2018-10" db="EMBL/GenBank/DDBJ databases">
        <title>Isolation of pseudouridimycin from Streptomyces albus DSM 40763.</title>
        <authorList>
            <person name="Rosenqvist P."/>
            <person name="Metsae-Ketelae M."/>
            <person name="Virta P."/>
        </authorList>
    </citation>
    <scope>NUCLEOTIDE SEQUENCE [LARGE SCALE GENOMIC DNA]</scope>
    <source>
        <strain evidence="1 2">DSM 40763</strain>
    </source>
</reference>
<evidence type="ECO:0000313" key="1">
    <source>
        <dbReference type="EMBL" id="TGG85489.1"/>
    </source>
</evidence>
<dbReference type="EMBL" id="RCIY01000044">
    <property type="protein sequence ID" value="TGG85489.1"/>
    <property type="molecule type" value="Genomic_DNA"/>
</dbReference>
<accession>A0A8H1LME1</accession>
<dbReference type="Proteomes" id="UP000298111">
    <property type="component" value="Unassembled WGS sequence"/>
</dbReference>
<protein>
    <submittedName>
        <fullName evidence="1">Phosphotransferase</fullName>
    </submittedName>
</protein>
<sequence>MASGTGCLILSGMPGAGKSTVAPLVAAHHPRGAHISGDVLSYMVVKGRASPLGDGEESQRQLRLCFRNMAALADNFAENGVFPVIEYPVTRPLLDLLVSELRCRPLLFVTLAPPLEECRRRNAARPAPQRVAYDIAPYYRAMRGELEGTGWWLDSSGLTPQETAALIAAEARERALLAVD</sequence>
<dbReference type="Gene3D" id="3.40.50.300">
    <property type="entry name" value="P-loop containing nucleotide triphosphate hydrolases"/>
    <property type="match status" value="1"/>
</dbReference>
<dbReference type="RefSeq" id="WP_037612163.1">
    <property type="nucleotide sequence ID" value="NZ_BNEJ01000031.1"/>
</dbReference>
<dbReference type="SUPFAM" id="SSF52540">
    <property type="entry name" value="P-loop containing nucleoside triphosphate hydrolases"/>
    <property type="match status" value="1"/>
</dbReference>
<organism evidence="1 2">
    <name type="scientific">Streptomyces albus</name>
    <dbReference type="NCBI Taxonomy" id="1888"/>
    <lineage>
        <taxon>Bacteria</taxon>
        <taxon>Bacillati</taxon>
        <taxon>Actinomycetota</taxon>
        <taxon>Actinomycetes</taxon>
        <taxon>Kitasatosporales</taxon>
        <taxon>Streptomycetaceae</taxon>
        <taxon>Streptomyces</taxon>
    </lineage>
</organism>
<proteinExistence type="predicted"/>
<name>A0A8H1LME1_9ACTN</name>